<evidence type="ECO:0000313" key="1">
    <source>
        <dbReference type="EMBL" id="ARE60504.1"/>
    </source>
</evidence>
<dbReference type="AlphaFoldDB" id="A0A1V0QDL7"/>
<dbReference type="Proteomes" id="UP000309566">
    <property type="component" value="Unassembled WGS sequence"/>
</dbReference>
<accession>A0A4V3RK88</accession>
<evidence type="ECO:0000313" key="4">
    <source>
        <dbReference type="Proteomes" id="UP000309566"/>
    </source>
</evidence>
<accession>A0A1V0QDL7</accession>
<organism evidence="1 3">
    <name type="scientific">Bacteroides caecimuris</name>
    <dbReference type="NCBI Taxonomy" id="1796613"/>
    <lineage>
        <taxon>Bacteria</taxon>
        <taxon>Pseudomonadati</taxon>
        <taxon>Bacteroidota</taxon>
        <taxon>Bacteroidia</taxon>
        <taxon>Bacteroidales</taxon>
        <taxon>Bacteroidaceae</taxon>
        <taxon>Bacteroides</taxon>
    </lineage>
</organism>
<gene>
    <name evidence="1" type="ORF">A4V03_20590</name>
    <name evidence="2" type="ORF">E5353_06080</name>
</gene>
<protein>
    <submittedName>
        <fullName evidence="1">Uncharacterized protein</fullName>
    </submittedName>
</protein>
<dbReference type="Proteomes" id="UP000092631">
    <property type="component" value="Chromosome"/>
</dbReference>
<dbReference type="EMBL" id="CP015401">
    <property type="protein sequence ID" value="ARE60504.1"/>
    <property type="molecule type" value="Genomic_DNA"/>
</dbReference>
<proteinExistence type="predicted"/>
<reference evidence="3" key="1">
    <citation type="submission" date="2016-04" db="EMBL/GenBank/DDBJ databases">
        <title>Complete Genome Sequences of Twelve Strains of a Stable Defined Moderately Diverse Mouse Microbiota 2 (sDMDMm2).</title>
        <authorList>
            <person name="Uchimura Y."/>
            <person name="Wyss M."/>
            <person name="Brugiroux S."/>
            <person name="Limenitakis J.P."/>
            <person name="Stecher B."/>
            <person name="McCoy K.D."/>
            <person name="Macpherson A.J."/>
        </authorList>
    </citation>
    <scope>NUCLEOTIDE SEQUENCE [LARGE SCALE GENOMIC DNA]</scope>
    <source>
        <strain evidence="3">I48</strain>
    </source>
</reference>
<reference evidence="2 4" key="3">
    <citation type="submission" date="2019-04" db="EMBL/GenBank/DDBJ databases">
        <title>Microbes associate with the intestines of laboratory mice.</title>
        <authorList>
            <person name="Navarre W."/>
            <person name="Wong E."/>
            <person name="Huang K."/>
            <person name="Tropini C."/>
            <person name="Ng K."/>
            <person name="Yu B."/>
        </authorList>
    </citation>
    <scope>NUCLEOTIDE SEQUENCE [LARGE SCALE GENOMIC DNA]</scope>
    <source>
        <strain evidence="2 4">NM63_1-25</strain>
    </source>
</reference>
<sequence length="116" mass="13733">MEYPLTFINLSWAEIGIFENTAFPLASLRKEDEPIEKAVERYVIGYMAFWNIAFIKKRMIYPSLQDDVIRKRGQDKIRQYVERHLPIEPFPKFYLVFLNQPQIGCDADGFSDVFCM</sequence>
<evidence type="ECO:0000313" key="2">
    <source>
        <dbReference type="EMBL" id="TGY38870.1"/>
    </source>
</evidence>
<name>A0A1V0QDL7_9BACE</name>
<reference evidence="1" key="2">
    <citation type="submission" date="2017-04" db="EMBL/GenBank/DDBJ databases">
        <title>Complete Genome Sequences of Twelve Strains of a Stable Defined Moderately Diverse Mouse Microbiota 2 (sDMDMm2).</title>
        <authorList>
            <person name="Uchimura Y."/>
            <person name="Wyss M."/>
            <person name="Brugiroux S."/>
            <person name="Limenitakis J.P."/>
            <person name="Stecher B."/>
            <person name="McCoy K.D."/>
            <person name="Macpherson A.J."/>
        </authorList>
    </citation>
    <scope>NUCLEOTIDE SEQUENCE</scope>
    <source>
        <strain evidence="1">I48</strain>
    </source>
</reference>
<keyword evidence="3" id="KW-1185">Reference proteome</keyword>
<evidence type="ECO:0000313" key="3">
    <source>
        <dbReference type="Proteomes" id="UP000092631"/>
    </source>
</evidence>
<dbReference type="KEGG" id="bcae:A4V03_20590"/>
<dbReference type="EMBL" id="SRYX01000016">
    <property type="protein sequence ID" value="TGY38870.1"/>
    <property type="molecule type" value="Genomic_DNA"/>
</dbReference>